<organism evidence="1 2">
    <name type="scientific">Leuconostoc fallax</name>
    <dbReference type="NCBI Taxonomy" id="1251"/>
    <lineage>
        <taxon>Bacteria</taxon>
        <taxon>Bacillati</taxon>
        <taxon>Bacillota</taxon>
        <taxon>Bacilli</taxon>
        <taxon>Lactobacillales</taxon>
        <taxon>Lactobacillaceae</taxon>
        <taxon>Leuconostoc</taxon>
    </lineage>
</organism>
<reference evidence="1 2" key="1">
    <citation type="journal article" date="2019" name="Appl. Microbiol. Biotechnol.">
        <title>Uncovering carbohydrate metabolism through a genotype-phenotype association study of 56 lactic acid bacteria genomes.</title>
        <authorList>
            <person name="Buron-Moles G."/>
            <person name="Chailyan A."/>
            <person name="Dolejs I."/>
            <person name="Forster J."/>
            <person name="Miks M.H."/>
        </authorList>
    </citation>
    <scope>NUCLEOTIDE SEQUENCE [LARGE SCALE GENOMIC DNA]</scope>
    <source>
        <strain evidence="1 2">ATCC 700006</strain>
    </source>
</reference>
<keyword evidence="2" id="KW-1185">Reference proteome</keyword>
<name>A0A4V3A2R7_9LACO</name>
<accession>A0A4V3A2R7</accession>
<dbReference type="EMBL" id="PUFI01000002">
    <property type="protein sequence ID" value="TDG70084.1"/>
    <property type="molecule type" value="Genomic_DNA"/>
</dbReference>
<evidence type="ECO:0000313" key="1">
    <source>
        <dbReference type="EMBL" id="TDG70084.1"/>
    </source>
</evidence>
<dbReference type="AlphaFoldDB" id="A0A4V3A2R7"/>
<dbReference type="STRING" id="907931.GCA_000165675_01860"/>
<sequence length="82" mass="9052">MSKRIAISVILDNLKALLGEYLGVQIFDKAIMHLSLSEPISDGAISSENALKIMDFVRSQAQIPKSKLILVDKFRHAIIESA</sequence>
<dbReference type="Proteomes" id="UP000295681">
    <property type="component" value="Unassembled WGS sequence"/>
</dbReference>
<evidence type="ECO:0000313" key="2">
    <source>
        <dbReference type="Proteomes" id="UP000295681"/>
    </source>
</evidence>
<dbReference type="RefSeq" id="WP_010006832.1">
    <property type="nucleotide sequence ID" value="NZ_JAGYGP010000003.1"/>
</dbReference>
<proteinExistence type="predicted"/>
<gene>
    <name evidence="1" type="ORF">C5L23_001608</name>
</gene>
<comment type="caution">
    <text evidence="1">The sequence shown here is derived from an EMBL/GenBank/DDBJ whole genome shotgun (WGS) entry which is preliminary data.</text>
</comment>
<protein>
    <submittedName>
        <fullName evidence="1">Uncharacterized protein</fullName>
    </submittedName>
</protein>